<reference evidence="2 3" key="1">
    <citation type="journal article" date="2018" name="New Phytol.">
        <title>Phylogenomics of Endogonaceae and evolution of mycorrhizas within Mucoromycota.</title>
        <authorList>
            <person name="Chang Y."/>
            <person name="Desiro A."/>
            <person name="Na H."/>
            <person name="Sandor L."/>
            <person name="Lipzen A."/>
            <person name="Clum A."/>
            <person name="Barry K."/>
            <person name="Grigoriev I.V."/>
            <person name="Martin F.M."/>
            <person name="Stajich J.E."/>
            <person name="Smith M.E."/>
            <person name="Bonito G."/>
            <person name="Spatafora J.W."/>
        </authorList>
    </citation>
    <scope>NUCLEOTIDE SEQUENCE [LARGE SCALE GENOMIC DNA]</scope>
    <source>
        <strain evidence="2 3">AD002</strain>
    </source>
</reference>
<sequence length="288" mass="32963">MWLSHPCTGSIVAPNNFSIASSARRTTKKIMAEYTGGLGREGKRPTHAESVRPTKKARLVKEKDGVGSHSEQDKDSVEECHLTDEGWHILQEAVARITVSQRIRWNEVAEDPYFKAAGVSGKQLQQTWTARKTIYKYIALDQNHEPLLDDNKRPFIVSNEGSRYRAVWKFACIPELVARAKAADSGDPNERTMMLYFRLHSKVKPQTWNINANEERQEDPDHENLKYSAYRKVSVYRLNLELQPSTSNLELTSHSRIRASVVPPIITMANTNADMKRSYFYSLIRQDQ</sequence>
<feature type="compositionally biased region" description="Basic and acidic residues" evidence="1">
    <location>
        <begin position="40"/>
        <end position="52"/>
    </location>
</feature>
<keyword evidence="3" id="KW-1185">Reference proteome</keyword>
<evidence type="ECO:0000313" key="3">
    <source>
        <dbReference type="Proteomes" id="UP000274822"/>
    </source>
</evidence>
<proteinExistence type="predicted"/>
<name>A0A433QUX5_9FUNG</name>
<dbReference type="AlphaFoldDB" id="A0A433QUX5"/>
<evidence type="ECO:0000256" key="1">
    <source>
        <dbReference type="SAM" id="MobiDB-lite"/>
    </source>
</evidence>
<comment type="caution">
    <text evidence="2">The sequence shown here is derived from an EMBL/GenBank/DDBJ whole genome shotgun (WGS) entry which is preliminary data.</text>
</comment>
<organism evidence="2 3">
    <name type="scientific">Jimgerdemannia flammicorona</name>
    <dbReference type="NCBI Taxonomy" id="994334"/>
    <lineage>
        <taxon>Eukaryota</taxon>
        <taxon>Fungi</taxon>
        <taxon>Fungi incertae sedis</taxon>
        <taxon>Mucoromycota</taxon>
        <taxon>Mucoromycotina</taxon>
        <taxon>Endogonomycetes</taxon>
        <taxon>Endogonales</taxon>
        <taxon>Endogonaceae</taxon>
        <taxon>Jimgerdemannia</taxon>
    </lineage>
</organism>
<dbReference type="EMBL" id="RBNJ01001103">
    <property type="protein sequence ID" value="RUS33558.1"/>
    <property type="molecule type" value="Genomic_DNA"/>
</dbReference>
<accession>A0A433QUX5</accession>
<evidence type="ECO:0000313" key="2">
    <source>
        <dbReference type="EMBL" id="RUS33558.1"/>
    </source>
</evidence>
<protein>
    <submittedName>
        <fullName evidence="2">Uncharacterized protein</fullName>
    </submittedName>
</protein>
<dbReference type="Proteomes" id="UP000274822">
    <property type="component" value="Unassembled WGS sequence"/>
</dbReference>
<feature type="region of interest" description="Disordered" evidence="1">
    <location>
        <begin position="36"/>
        <end position="55"/>
    </location>
</feature>
<gene>
    <name evidence="2" type="ORF">BC938DRAFT_471118</name>
</gene>